<dbReference type="InterPro" id="IPR022737">
    <property type="entry name" value="RapA_C"/>
</dbReference>
<reference evidence="12 13" key="1">
    <citation type="journal article" date="2012" name="J. Bacteriol.">
        <title>Genome sequences for six rhodanobacter strains, isolated from soils and the terrestrial subsurface, with variable denitrification capabilities.</title>
        <authorList>
            <person name="Kostka J.E."/>
            <person name="Green S.J."/>
            <person name="Rishishwar L."/>
            <person name="Prakash O."/>
            <person name="Katz L.S."/>
            <person name="Marino-Ramirez L."/>
            <person name="Jordan I.K."/>
            <person name="Munk C."/>
            <person name="Ivanova N."/>
            <person name="Mikhailova N."/>
            <person name="Watson D.B."/>
            <person name="Brown S.D."/>
            <person name="Palumbo A.V."/>
            <person name="Brooks S.C."/>
        </authorList>
    </citation>
    <scope>NUCLEOTIDE SEQUENCE [LARGE SCALE GENOMIC DNA]</scope>
    <source>
        <strain evidence="13">Jip2T</strain>
    </source>
</reference>
<dbReference type="Gene3D" id="3.30.360.80">
    <property type="match status" value="1"/>
</dbReference>
<dbReference type="InterPro" id="IPR000330">
    <property type="entry name" value="SNF2_N"/>
</dbReference>
<dbReference type="Gene3D" id="3.40.50.10810">
    <property type="entry name" value="Tandem AAA-ATPase domain"/>
    <property type="match status" value="1"/>
</dbReference>
<proteinExistence type="inferred from homology"/>
<protein>
    <recommendedName>
        <fullName evidence="9">RNA polymerase-associated protein RapA</fullName>
        <ecNumber evidence="9">3.6.4.-</ecNumber>
    </recommendedName>
    <alternativeName>
        <fullName evidence="9">ATP-dependent helicase HepA</fullName>
    </alternativeName>
</protein>
<dbReference type="AlphaFoldDB" id="I4VJI9"/>
<dbReference type="PROSITE" id="PS51194">
    <property type="entry name" value="HELICASE_CTER"/>
    <property type="match status" value="1"/>
</dbReference>
<evidence type="ECO:0000256" key="9">
    <source>
        <dbReference type="HAMAP-Rule" id="MF_01821"/>
    </source>
</evidence>
<dbReference type="InterPro" id="IPR049730">
    <property type="entry name" value="SNF2/RAD54-like_C"/>
</dbReference>
<evidence type="ECO:0000256" key="7">
    <source>
        <dbReference type="ARBA" id="ARBA00023159"/>
    </source>
</evidence>
<evidence type="ECO:0000256" key="3">
    <source>
        <dbReference type="ARBA" id="ARBA00022806"/>
    </source>
</evidence>
<dbReference type="STRING" id="1163408.UU9_16431"/>
<evidence type="ECO:0000259" key="10">
    <source>
        <dbReference type="PROSITE" id="PS51192"/>
    </source>
</evidence>
<comment type="function">
    <text evidence="9">Transcription regulator that activates transcription by stimulating RNA polymerase (RNAP) recycling in case of stress conditions such as supercoiled DNA or high salt concentrations. Probably acts by releasing the RNAP, when it is trapped or immobilized on tightly supercoiled DNA. Does not activate transcription on linear DNA. Probably not involved in DNA repair.</text>
</comment>
<dbReference type="PROSITE" id="PS51192">
    <property type="entry name" value="HELICASE_ATP_BIND_1"/>
    <property type="match status" value="1"/>
</dbReference>
<dbReference type="InterPro" id="IPR040765">
    <property type="entry name" value="Tudor_1_RapA"/>
</dbReference>
<keyword evidence="8 9" id="KW-0804">Transcription</keyword>
<dbReference type="GO" id="GO:0004386">
    <property type="term" value="F:helicase activity"/>
    <property type="evidence" value="ECO:0007669"/>
    <property type="project" value="UniProtKB-UniRule"/>
</dbReference>
<evidence type="ECO:0000313" key="12">
    <source>
        <dbReference type="EMBL" id="EIL87380.1"/>
    </source>
</evidence>
<feature type="short sequence motif" description="DEAH box" evidence="9">
    <location>
        <begin position="279"/>
        <end position="282"/>
    </location>
</feature>
<dbReference type="InterPro" id="IPR027417">
    <property type="entry name" value="P-loop_NTPase"/>
</dbReference>
<comment type="similarity">
    <text evidence="9">Belongs to the SNF2/RAD54 helicase family. RapA subfamily.</text>
</comment>
<dbReference type="CDD" id="cd18793">
    <property type="entry name" value="SF2_C_SNF"/>
    <property type="match status" value="1"/>
</dbReference>
<keyword evidence="3 9" id="KW-0347">Helicase</keyword>
<dbReference type="InterPro" id="IPR040766">
    <property type="entry name" value="Tudor_2_RapA"/>
</dbReference>
<dbReference type="Pfam" id="PF18339">
    <property type="entry name" value="Tudor_1_RapA"/>
    <property type="match status" value="1"/>
</dbReference>
<dbReference type="Gene3D" id="2.30.30.140">
    <property type="match status" value="1"/>
</dbReference>
<dbReference type="SMART" id="SM00490">
    <property type="entry name" value="HELICc"/>
    <property type="match status" value="1"/>
</dbReference>
<comment type="subunit">
    <text evidence="9">Interacts with the RNAP. Has a higher affinity for the core RNAP than for the holoenzyme. Its ATPase activity is stimulated by binding to RNAP.</text>
</comment>
<name>I4VJI9_9GAMM</name>
<dbReference type="GO" id="GO:0005524">
    <property type="term" value="F:ATP binding"/>
    <property type="evidence" value="ECO:0007669"/>
    <property type="project" value="UniProtKB-UniRule"/>
</dbReference>
<evidence type="ECO:0000256" key="5">
    <source>
        <dbReference type="ARBA" id="ARBA00023015"/>
    </source>
</evidence>
<evidence type="ECO:0000256" key="6">
    <source>
        <dbReference type="ARBA" id="ARBA00023125"/>
    </source>
</evidence>
<dbReference type="SUPFAM" id="SSF52540">
    <property type="entry name" value="P-loop containing nucleoside triphosphate hydrolases"/>
    <property type="match status" value="2"/>
</dbReference>
<dbReference type="EC" id="3.6.4.-" evidence="9"/>
<keyword evidence="4 9" id="KW-0067">ATP-binding</keyword>
<dbReference type="Proteomes" id="UP000004210">
    <property type="component" value="Unassembled WGS sequence"/>
</dbReference>
<accession>I4VJI9</accession>
<evidence type="ECO:0000256" key="4">
    <source>
        <dbReference type="ARBA" id="ARBA00022840"/>
    </source>
</evidence>
<keyword evidence="1 9" id="KW-0547">Nucleotide-binding</keyword>
<feature type="domain" description="Helicase C-terminal" evidence="11">
    <location>
        <begin position="470"/>
        <end position="622"/>
    </location>
</feature>
<dbReference type="HAMAP" id="MF_01821">
    <property type="entry name" value="Helicase_RapA"/>
    <property type="match status" value="1"/>
</dbReference>
<dbReference type="GO" id="GO:0016817">
    <property type="term" value="F:hydrolase activity, acting on acid anhydrides"/>
    <property type="evidence" value="ECO:0007669"/>
    <property type="project" value="InterPro"/>
</dbReference>
<dbReference type="InterPro" id="IPR023949">
    <property type="entry name" value="Helicase_RapA"/>
</dbReference>
<dbReference type="Gene3D" id="3.40.50.300">
    <property type="entry name" value="P-loop containing nucleotide triphosphate hydrolases"/>
    <property type="match status" value="1"/>
</dbReference>
<evidence type="ECO:0000256" key="8">
    <source>
        <dbReference type="ARBA" id="ARBA00023163"/>
    </source>
</evidence>
<dbReference type="InterPro" id="IPR014001">
    <property type="entry name" value="Helicase_ATP-bd"/>
</dbReference>
<dbReference type="NCBIfam" id="NF003426">
    <property type="entry name" value="PRK04914.1"/>
    <property type="match status" value="1"/>
</dbReference>
<keyword evidence="2 9" id="KW-0378">Hydrolase</keyword>
<dbReference type="InterPro" id="IPR057342">
    <property type="entry name" value="DEXDc_RapA"/>
</dbReference>
<feature type="binding site" evidence="9">
    <location>
        <begin position="174"/>
        <end position="181"/>
    </location>
    <ligand>
        <name>ATP</name>
        <dbReference type="ChEBI" id="CHEBI:30616"/>
    </ligand>
</feature>
<feature type="domain" description="Helicase ATP-binding" evidence="10">
    <location>
        <begin position="161"/>
        <end position="333"/>
    </location>
</feature>
<organism evidence="12 13">
    <name type="scientific">Rhodanobacter fulvus Jip2</name>
    <dbReference type="NCBI Taxonomy" id="1163408"/>
    <lineage>
        <taxon>Bacteria</taxon>
        <taxon>Pseudomonadati</taxon>
        <taxon>Pseudomonadota</taxon>
        <taxon>Gammaproteobacteria</taxon>
        <taxon>Lysobacterales</taxon>
        <taxon>Rhodanobacteraceae</taxon>
        <taxon>Rhodanobacter</taxon>
    </lineage>
</organism>
<dbReference type="Pfam" id="PF00271">
    <property type="entry name" value="Helicase_C"/>
    <property type="match status" value="1"/>
</dbReference>
<dbReference type="GO" id="GO:0003677">
    <property type="term" value="F:DNA binding"/>
    <property type="evidence" value="ECO:0007669"/>
    <property type="project" value="UniProtKB-KW"/>
</dbReference>
<gene>
    <name evidence="9" type="primary">rapA</name>
    <name evidence="12" type="ORF">UU9_16431</name>
</gene>
<dbReference type="eggNOG" id="COG0553">
    <property type="taxonomic scope" value="Bacteria"/>
</dbReference>
<sequence length="952" mass="105019">MQHGGAMFVPGQRWISSAEPELGLGTVLRVEGRGVQVLFAKAGVLRPYAVDSAPLLRAEFRAGQRVAGKGIAFLVERVEIRDELLIYRGEGRELEEGQLDDEQSVSQADDRLIGGRTDPVAQFELRLDGMQRRALARRSPSWGLAAARIGLVPHQLRVAGIASARRPPRVLLADEVGLGKTIEAGMIIARQLATGRASRVLLLLPDTLVYQWFVELLRRFNLSFAIYDEERCEALEQAGDHGNPFEDEQLVIADFGFLENSPKYAQQLLEAPWDLLVVDEAHHLAWSPTEASPRYTMVEKLAAVIPGVILLTATPEQLGRSGHFARLRLLDPQRYHDLDGYLAESDSYQALSKVADRLLDGEPLDDDQRAALADAFRGDGALTALLADSTKPANARELLAALIDRHGTGRAMFRNNRAGVGGFPQRAPVWHLLDADDIDDATRQSLLAEFHADIQQPAGLIEVDYSADPRVDALIALLDAHPQDKFLLICRSQAKVLALEEVLRTRSGVGLARFHEGLGIVQRDRNAAFFAQADGARLLLCSEIGSEGRNFQFAHRLVLWDLPLDPDLLEQRIGRLDRIGQQHDIAIHVIAVADSAQHMLARWYDEGVDAFRHSPADGRELLRRYGSTLTELAEEHARGDDNRDQEFEALLAETRASHEELAELVRGGRDHLLELAASRDLHADELQQAFAREDNDPGRDAFIQRLLEAFGIHPEDLGGQVLLLDPQYLSTDALPGFADGPQSVTFSRDVALAREELPLLRLDHPLVAGALDLALSGEQGNAAFMVDDVLPPRTALLQAVFVLECVADRRLDAERFLPSLPIVVTVDTKLAERADFTPSEVALRKAPDRNIEVPRYRKFLGKLVPPMLERAETLAANRGQARIDEALALASETLDAELSRLLALRAVNPSVSDAEIGAVTDERTRLLAALPLSRLRLDAVRFVVSADFLALR</sequence>
<dbReference type="PANTHER" id="PTHR45766">
    <property type="entry name" value="DNA ANNEALING HELICASE AND ENDONUCLEASE ZRANB3 FAMILY MEMBER"/>
    <property type="match status" value="1"/>
</dbReference>
<evidence type="ECO:0000256" key="2">
    <source>
        <dbReference type="ARBA" id="ARBA00022801"/>
    </source>
</evidence>
<dbReference type="Pfam" id="PF00176">
    <property type="entry name" value="SNF2-rel_dom"/>
    <property type="match status" value="1"/>
</dbReference>
<dbReference type="GO" id="GO:0006355">
    <property type="term" value="P:regulation of DNA-templated transcription"/>
    <property type="evidence" value="ECO:0007669"/>
    <property type="project" value="UniProtKB-UniRule"/>
</dbReference>
<dbReference type="EMBL" id="AJXU01000080">
    <property type="protein sequence ID" value="EIL87380.1"/>
    <property type="molecule type" value="Genomic_DNA"/>
</dbReference>
<keyword evidence="5 9" id="KW-0805">Transcription regulation</keyword>
<evidence type="ECO:0000313" key="13">
    <source>
        <dbReference type="Proteomes" id="UP000004210"/>
    </source>
</evidence>
<keyword evidence="7 9" id="KW-0010">Activator</keyword>
<comment type="caution">
    <text evidence="12">The sequence shown here is derived from an EMBL/GenBank/DDBJ whole genome shotgun (WGS) entry which is preliminary data.</text>
</comment>
<dbReference type="Pfam" id="PF12137">
    <property type="entry name" value="RapA_C"/>
    <property type="match status" value="1"/>
</dbReference>
<dbReference type="Gene3D" id="6.10.140.1500">
    <property type="match status" value="1"/>
</dbReference>
<dbReference type="PATRIC" id="fig|1163408.3.peg.3330"/>
<dbReference type="PANTHER" id="PTHR45766:SF6">
    <property type="entry name" value="SWI_SNF-RELATED MATRIX-ASSOCIATED ACTIN-DEPENDENT REGULATOR OF CHROMATIN SUBFAMILY A-LIKE PROTEIN 1"/>
    <property type="match status" value="1"/>
</dbReference>
<dbReference type="SMART" id="SM00487">
    <property type="entry name" value="DEXDc"/>
    <property type="match status" value="1"/>
</dbReference>
<keyword evidence="6 9" id="KW-0238">DNA-binding</keyword>
<evidence type="ECO:0000259" key="11">
    <source>
        <dbReference type="PROSITE" id="PS51194"/>
    </source>
</evidence>
<dbReference type="Pfam" id="PF18337">
    <property type="entry name" value="Tudor_RapA"/>
    <property type="match status" value="1"/>
</dbReference>
<dbReference type="InterPro" id="IPR038718">
    <property type="entry name" value="SNF2-like_sf"/>
</dbReference>
<keyword evidence="13" id="KW-1185">Reference proteome</keyword>
<evidence type="ECO:0000256" key="1">
    <source>
        <dbReference type="ARBA" id="ARBA00022741"/>
    </source>
</evidence>
<dbReference type="InterPro" id="IPR001650">
    <property type="entry name" value="Helicase_C-like"/>
</dbReference>
<dbReference type="CDD" id="cd18011">
    <property type="entry name" value="DEXDc_RapA"/>
    <property type="match status" value="1"/>
</dbReference>